<reference evidence="1 2" key="1">
    <citation type="submission" date="2019-01" db="EMBL/GenBank/DDBJ databases">
        <title>Spirosoma flava sp. nov., a propanil-degrading bacterium isolated from herbicide-contaminated soil.</title>
        <authorList>
            <person name="Zhang L."/>
            <person name="Jiang J.-D."/>
        </authorList>
    </citation>
    <scope>NUCLEOTIDE SEQUENCE [LARGE SCALE GENOMIC DNA]</scope>
    <source>
        <strain evidence="1 2">TY50</strain>
    </source>
</reference>
<evidence type="ECO:0000313" key="1">
    <source>
        <dbReference type="EMBL" id="RYC68471.1"/>
    </source>
</evidence>
<gene>
    <name evidence="1" type="ORF">EQG79_19120</name>
</gene>
<dbReference type="AlphaFoldDB" id="A0A4Q2ULB7"/>
<sequence length="185" mass="21083">MKLSFLLMGLLAGWLAGCRTEASVDELYASLKPGQARVWIQLDGADFYPTESRFSGPVDVYDTYMRLNLFDQFDSNIIVAFSGSDWYKEKPIRRQVFLDNQVAGSVMIGRLIDKANRRGEGYLMTDGTITVESLSDNKLVMRLTGKAGKYEFQRIPTKWITVQGLIVIRNPSLRLQHVTRKDVFF</sequence>
<protein>
    <submittedName>
        <fullName evidence="1">Uncharacterized protein</fullName>
    </submittedName>
</protein>
<dbReference type="PROSITE" id="PS51257">
    <property type="entry name" value="PROKAR_LIPOPROTEIN"/>
    <property type="match status" value="1"/>
</dbReference>
<evidence type="ECO:0000313" key="2">
    <source>
        <dbReference type="Proteomes" id="UP000290407"/>
    </source>
</evidence>
<keyword evidence="2" id="KW-1185">Reference proteome</keyword>
<dbReference type="EMBL" id="SBLB01000005">
    <property type="protein sequence ID" value="RYC68471.1"/>
    <property type="molecule type" value="Genomic_DNA"/>
</dbReference>
<comment type="caution">
    <text evidence="1">The sequence shown here is derived from an EMBL/GenBank/DDBJ whole genome shotgun (WGS) entry which is preliminary data.</text>
</comment>
<name>A0A4Q2ULB7_9BACT</name>
<accession>A0A4Q2ULB7</accession>
<organism evidence="1 2">
    <name type="scientific">Spirosoma sordidisoli</name>
    <dbReference type="NCBI Taxonomy" id="2502893"/>
    <lineage>
        <taxon>Bacteria</taxon>
        <taxon>Pseudomonadati</taxon>
        <taxon>Bacteroidota</taxon>
        <taxon>Cytophagia</taxon>
        <taxon>Cytophagales</taxon>
        <taxon>Cytophagaceae</taxon>
        <taxon>Spirosoma</taxon>
    </lineage>
</organism>
<dbReference type="Proteomes" id="UP000290407">
    <property type="component" value="Unassembled WGS sequence"/>
</dbReference>
<dbReference type="RefSeq" id="WP_129603249.1">
    <property type="nucleotide sequence ID" value="NZ_SBLB01000005.1"/>
</dbReference>
<proteinExistence type="predicted"/>